<feature type="transmembrane region" description="Helical" evidence="8">
    <location>
        <begin position="91"/>
        <end position="111"/>
    </location>
</feature>
<feature type="non-terminal residue" evidence="10">
    <location>
        <position position="1"/>
    </location>
</feature>
<reference evidence="10" key="1">
    <citation type="submission" date="2019-09" db="EMBL/GenBank/DDBJ databases">
        <title>Bird 10,000 Genomes (B10K) Project - Family phase.</title>
        <authorList>
            <person name="Zhang G."/>
        </authorList>
    </citation>
    <scope>NUCLEOTIDE SEQUENCE</scope>
    <source>
        <strain evidence="10">B10K-DU-001-30</strain>
        <tissue evidence="10">Muscle</tissue>
    </source>
</reference>
<feature type="transmembrane region" description="Helical" evidence="8">
    <location>
        <begin position="7"/>
        <end position="24"/>
    </location>
</feature>
<evidence type="ECO:0000256" key="8">
    <source>
        <dbReference type="SAM" id="Phobius"/>
    </source>
</evidence>
<evidence type="ECO:0000256" key="1">
    <source>
        <dbReference type="ARBA" id="ARBA00004141"/>
    </source>
</evidence>
<evidence type="ECO:0000256" key="4">
    <source>
        <dbReference type="ARBA" id="ARBA00022989"/>
    </source>
</evidence>
<proteinExistence type="inferred from homology"/>
<dbReference type="PANTHER" id="PTHR31247">
    <property type="entry name" value="TRANSMEMBRANE PROTEIN 198 FAMILY MEMBER"/>
    <property type="match status" value="1"/>
</dbReference>
<keyword evidence="3 8" id="KW-0812">Transmembrane</keyword>
<feature type="non-terminal residue" evidence="10">
    <location>
        <position position="225"/>
    </location>
</feature>
<gene>
    <name evidence="10" type="primary">Tmem198</name>
    <name evidence="10" type="ORF">RAMSUL_R14638</name>
</gene>
<feature type="transmembrane region" description="Helical" evidence="8">
    <location>
        <begin position="123"/>
        <end position="147"/>
    </location>
</feature>
<evidence type="ECO:0000259" key="9">
    <source>
        <dbReference type="Pfam" id="PF13886"/>
    </source>
</evidence>
<keyword evidence="4 8" id="KW-1133">Transmembrane helix</keyword>
<evidence type="ECO:0000256" key="5">
    <source>
        <dbReference type="ARBA" id="ARBA00023136"/>
    </source>
</evidence>
<evidence type="ECO:0000256" key="6">
    <source>
        <dbReference type="ARBA" id="ARBA00049737"/>
    </source>
</evidence>
<dbReference type="AlphaFoldDB" id="A0A852C624"/>
<dbReference type="PANTHER" id="PTHR31247:SF17">
    <property type="entry name" value="DUF4203 DOMAIN-CONTAINING PROTEIN"/>
    <property type="match status" value="1"/>
</dbReference>
<feature type="domain" description="TM7S3/TM198-like" evidence="9">
    <location>
        <begin position="1"/>
        <end position="180"/>
    </location>
</feature>
<evidence type="ECO:0000256" key="2">
    <source>
        <dbReference type="ARBA" id="ARBA00006244"/>
    </source>
</evidence>
<organism evidence="10 11">
    <name type="scientific">Ramphastos sulfuratus</name>
    <dbReference type="NCBI Taxonomy" id="322582"/>
    <lineage>
        <taxon>Eukaryota</taxon>
        <taxon>Metazoa</taxon>
        <taxon>Chordata</taxon>
        <taxon>Craniata</taxon>
        <taxon>Vertebrata</taxon>
        <taxon>Euteleostomi</taxon>
        <taxon>Archelosauria</taxon>
        <taxon>Archosauria</taxon>
        <taxon>Dinosauria</taxon>
        <taxon>Saurischia</taxon>
        <taxon>Theropoda</taxon>
        <taxon>Coelurosauria</taxon>
        <taxon>Aves</taxon>
        <taxon>Neognathae</taxon>
        <taxon>Neoaves</taxon>
        <taxon>Telluraves</taxon>
        <taxon>Coraciimorphae</taxon>
        <taxon>Piciformes</taxon>
        <taxon>Ramphastidae</taxon>
        <taxon>Ramphastos</taxon>
    </lineage>
</organism>
<evidence type="ECO:0000256" key="3">
    <source>
        <dbReference type="ARBA" id="ARBA00022692"/>
    </source>
</evidence>
<evidence type="ECO:0000313" key="10">
    <source>
        <dbReference type="EMBL" id="NXP75251.1"/>
    </source>
</evidence>
<comment type="caution">
    <text evidence="10">The sequence shown here is derived from an EMBL/GenBank/DDBJ whole genome shotgun (WGS) entry which is preliminary data.</text>
</comment>
<dbReference type="Pfam" id="PF13886">
    <property type="entry name" value="TM7S3_TM198"/>
    <property type="match status" value="1"/>
</dbReference>
<keyword evidence="11" id="KW-1185">Reference proteome</keyword>
<dbReference type="InterPro" id="IPR025256">
    <property type="entry name" value="TM7S3/TM198-like_dom"/>
</dbReference>
<name>A0A852C624_9PICI</name>
<feature type="transmembrane region" description="Helical" evidence="8">
    <location>
        <begin position="36"/>
        <end position="56"/>
    </location>
</feature>
<comment type="subcellular location">
    <subcellularLocation>
        <location evidence="1">Membrane</location>
        <topology evidence="1">Multi-pass membrane protein</topology>
    </subcellularLocation>
</comment>
<sequence length="225" mass="23595">GYRCFRAVLFLSGLLLGTGIIFLLCHKQRVLEAPLSLGASAGLALGIGLLCGLLTLLLRSVGLFATGLLLGLLLAAASLALALPLLPASPWVPVGGLLGLALLCALLALQWPKAVTVLATASLGAATVVVCIDHLLQASALLLFLYQRLRLAPARAPCWHGWVLLGAWPLLGGIAVVLQWKVTAGGIRHREGALSRHQQLRRSGQGGGKRRQSPPEGTHQRKPPP</sequence>
<accession>A0A852C624</accession>
<dbReference type="GO" id="GO:0005886">
    <property type="term" value="C:plasma membrane"/>
    <property type="evidence" value="ECO:0007669"/>
    <property type="project" value="TreeGrafter"/>
</dbReference>
<protein>
    <recommendedName>
        <fullName evidence="6">Transmembrane protein 198</fullName>
    </recommendedName>
</protein>
<keyword evidence="5 8" id="KW-0472">Membrane</keyword>
<dbReference type="Proteomes" id="UP000611227">
    <property type="component" value="Unassembled WGS sequence"/>
</dbReference>
<comment type="similarity">
    <text evidence="2">Belongs to the TMEM198 family.</text>
</comment>
<feature type="transmembrane region" description="Helical" evidence="8">
    <location>
        <begin position="159"/>
        <end position="180"/>
    </location>
</feature>
<feature type="region of interest" description="Disordered" evidence="7">
    <location>
        <begin position="191"/>
        <end position="225"/>
    </location>
</feature>
<evidence type="ECO:0000256" key="7">
    <source>
        <dbReference type="SAM" id="MobiDB-lite"/>
    </source>
</evidence>
<evidence type="ECO:0000313" key="11">
    <source>
        <dbReference type="Proteomes" id="UP000611227"/>
    </source>
</evidence>
<dbReference type="EMBL" id="WBNM01019228">
    <property type="protein sequence ID" value="NXP75251.1"/>
    <property type="molecule type" value="Genomic_DNA"/>
</dbReference>
<feature type="transmembrane region" description="Helical" evidence="8">
    <location>
        <begin position="63"/>
        <end position="85"/>
    </location>
</feature>
<dbReference type="InterPro" id="IPR040236">
    <property type="entry name" value="TMEM198"/>
</dbReference>